<proteinExistence type="predicted"/>
<feature type="region of interest" description="Disordered" evidence="1">
    <location>
        <begin position="47"/>
        <end position="118"/>
    </location>
</feature>
<reference evidence="3 4" key="1">
    <citation type="submission" date="2018-05" db="EMBL/GenBank/DDBJ databases">
        <title>Genomic Encyclopedia of Type Strains, Phase IV (KMG-IV): sequencing the most valuable type-strain genomes for metagenomic binning, comparative biology and taxonomic classification.</title>
        <authorList>
            <person name="Goeker M."/>
        </authorList>
    </citation>
    <scope>NUCLEOTIDE SEQUENCE [LARGE SCALE GENOMIC DNA]</scope>
    <source>
        <strain evidence="3 4">DSM 28816</strain>
    </source>
</reference>
<keyword evidence="2" id="KW-0732">Signal</keyword>
<comment type="caution">
    <text evidence="3">The sequence shown here is derived from an EMBL/GenBank/DDBJ whole genome shotgun (WGS) entry which is preliminary data.</text>
</comment>
<evidence type="ECO:0000256" key="1">
    <source>
        <dbReference type="SAM" id="MobiDB-lite"/>
    </source>
</evidence>
<sequence>MANKKLSKLLAFAAISGAAIAAGIAYFKRKNEAELWDDDFDDLDDDFDDEDFDFPLPEEDKEDSAKREYVSLNLDKESNTEETTKIDETPKVEDAIQAASNSNETKETIVENEQTKEV</sequence>
<dbReference type="Proteomes" id="UP000247523">
    <property type="component" value="Unassembled WGS sequence"/>
</dbReference>
<dbReference type="RefSeq" id="WP_094378267.1">
    <property type="nucleotide sequence ID" value="NZ_NOKA02000016.1"/>
</dbReference>
<gene>
    <name evidence="3" type="ORF">C8E03_11425</name>
</gene>
<feature type="compositionally biased region" description="Basic and acidic residues" evidence="1">
    <location>
        <begin position="104"/>
        <end position="118"/>
    </location>
</feature>
<evidence type="ECO:0000313" key="3">
    <source>
        <dbReference type="EMBL" id="PXV85948.1"/>
    </source>
</evidence>
<organism evidence="3 4">
    <name type="scientific">Lachnotalea glycerini</name>
    <dbReference type="NCBI Taxonomy" id="1763509"/>
    <lineage>
        <taxon>Bacteria</taxon>
        <taxon>Bacillati</taxon>
        <taxon>Bacillota</taxon>
        <taxon>Clostridia</taxon>
        <taxon>Lachnospirales</taxon>
        <taxon>Lachnospiraceae</taxon>
        <taxon>Lachnotalea</taxon>
    </lineage>
</organism>
<dbReference type="EMBL" id="QICS01000014">
    <property type="protein sequence ID" value="PXV85948.1"/>
    <property type="molecule type" value="Genomic_DNA"/>
</dbReference>
<feature type="signal peptide" evidence="2">
    <location>
        <begin position="1"/>
        <end position="21"/>
    </location>
</feature>
<name>A0A255IDL8_9FIRM</name>
<evidence type="ECO:0000256" key="2">
    <source>
        <dbReference type="SAM" id="SignalP"/>
    </source>
</evidence>
<feature type="chain" id="PRO_5039068586" description="DUF4366 domain-containing protein" evidence="2">
    <location>
        <begin position="22"/>
        <end position="118"/>
    </location>
</feature>
<dbReference type="AlphaFoldDB" id="A0A255IDL8"/>
<evidence type="ECO:0000313" key="4">
    <source>
        <dbReference type="Proteomes" id="UP000247523"/>
    </source>
</evidence>
<evidence type="ECO:0008006" key="5">
    <source>
        <dbReference type="Google" id="ProtNLM"/>
    </source>
</evidence>
<feature type="compositionally biased region" description="Acidic residues" evidence="1">
    <location>
        <begin position="47"/>
        <end position="62"/>
    </location>
</feature>
<protein>
    <recommendedName>
        <fullName evidence="5">DUF4366 domain-containing protein</fullName>
    </recommendedName>
</protein>
<accession>A0A255IDL8</accession>
<feature type="compositionally biased region" description="Basic and acidic residues" evidence="1">
    <location>
        <begin position="63"/>
        <end position="94"/>
    </location>
</feature>